<dbReference type="AlphaFoldDB" id="A0A9W7GWF9"/>
<feature type="domain" description="RING-type" evidence="2">
    <location>
        <begin position="95"/>
        <end position="137"/>
    </location>
</feature>
<dbReference type="PANTHER" id="PTHR47258:SF1">
    <property type="entry name" value="E3 UBIQUITIN-PROTEIN LIGASE XERICO-RELATED"/>
    <property type="match status" value="1"/>
</dbReference>
<keyword evidence="1" id="KW-0862">Zinc</keyword>
<accession>A0A9W7GWF9</accession>
<proteinExistence type="predicted"/>
<gene>
    <name evidence="3" type="ORF">HRI_000299000</name>
</gene>
<keyword evidence="1" id="KW-0863">Zinc-finger</keyword>
<dbReference type="GO" id="GO:0008270">
    <property type="term" value="F:zinc ion binding"/>
    <property type="evidence" value="ECO:0007669"/>
    <property type="project" value="UniProtKB-KW"/>
</dbReference>
<comment type="caution">
    <text evidence="3">The sequence shown here is derived from an EMBL/GenBank/DDBJ whole genome shotgun (WGS) entry which is preliminary data.</text>
</comment>
<keyword evidence="4" id="KW-1185">Reference proteome</keyword>
<sequence>MGLSSLPSPSGVLCVLLVNTALSISTIVGRIRSILHIVGIHLASSSPSADSFENPSESFEFCPITSDIYIEEFRSRRPTIRFDAVCSCKRSDHKCPVYLTRFKPESKVNHLTCGNLFHKVCLEEWLNYQKVTCPSCRTPLLQEQEASCFW</sequence>
<dbReference type="OrthoDB" id="8062037at2759"/>
<dbReference type="Gene3D" id="3.30.40.10">
    <property type="entry name" value="Zinc/RING finger domain, C3HC4 (zinc finger)"/>
    <property type="match status" value="1"/>
</dbReference>
<organism evidence="3 4">
    <name type="scientific">Hibiscus trionum</name>
    <name type="common">Flower of an hour</name>
    <dbReference type="NCBI Taxonomy" id="183268"/>
    <lineage>
        <taxon>Eukaryota</taxon>
        <taxon>Viridiplantae</taxon>
        <taxon>Streptophyta</taxon>
        <taxon>Embryophyta</taxon>
        <taxon>Tracheophyta</taxon>
        <taxon>Spermatophyta</taxon>
        <taxon>Magnoliopsida</taxon>
        <taxon>eudicotyledons</taxon>
        <taxon>Gunneridae</taxon>
        <taxon>Pentapetalae</taxon>
        <taxon>rosids</taxon>
        <taxon>malvids</taxon>
        <taxon>Malvales</taxon>
        <taxon>Malvaceae</taxon>
        <taxon>Malvoideae</taxon>
        <taxon>Hibiscus</taxon>
    </lineage>
</organism>
<evidence type="ECO:0000313" key="4">
    <source>
        <dbReference type="Proteomes" id="UP001165190"/>
    </source>
</evidence>
<protein>
    <recommendedName>
        <fullName evidence="2">RING-type domain-containing protein</fullName>
    </recommendedName>
</protein>
<dbReference type="SUPFAM" id="SSF57850">
    <property type="entry name" value="RING/U-box"/>
    <property type="match status" value="1"/>
</dbReference>
<keyword evidence="1" id="KW-0479">Metal-binding</keyword>
<name>A0A9W7GWF9_HIBTR</name>
<dbReference type="InterPro" id="IPR001841">
    <property type="entry name" value="Znf_RING"/>
</dbReference>
<evidence type="ECO:0000256" key="1">
    <source>
        <dbReference type="PROSITE-ProRule" id="PRU00175"/>
    </source>
</evidence>
<dbReference type="PROSITE" id="PS50089">
    <property type="entry name" value="ZF_RING_2"/>
    <property type="match status" value="1"/>
</dbReference>
<evidence type="ECO:0000259" key="2">
    <source>
        <dbReference type="PROSITE" id="PS50089"/>
    </source>
</evidence>
<dbReference type="PANTHER" id="PTHR47258">
    <property type="match status" value="1"/>
</dbReference>
<dbReference type="Proteomes" id="UP001165190">
    <property type="component" value="Unassembled WGS sequence"/>
</dbReference>
<dbReference type="InterPro" id="IPR013083">
    <property type="entry name" value="Znf_RING/FYVE/PHD"/>
</dbReference>
<evidence type="ECO:0000313" key="3">
    <source>
        <dbReference type="EMBL" id="GMI66297.1"/>
    </source>
</evidence>
<dbReference type="InterPro" id="IPR044249">
    <property type="entry name" value="XERICO-like"/>
</dbReference>
<dbReference type="Pfam" id="PF13639">
    <property type="entry name" value="zf-RING_2"/>
    <property type="match status" value="1"/>
</dbReference>
<reference evidence="3" key="1">
    <citation type="submission" date="2023-05" db="EMBL/GenBank/DDBJ databases">
        <title>Genome and transcriptome analyses reveal genes involved in the formation of fine ridges on petal epidermal cells in Hibiscus trionum.</title>
        <authorList>
            <person name="Koshimizu S."/>
            <person name="Masuda S."/>
            <person name="Ishii T."/>
            <person name="Shirasu K."/>
            <person name="Hoshino A."/>
            <person name="Arita M."/>
        </authorList>
    </citation>
    <scope>NUCLEOTIDE SEQUENCE</scope>
    <source>
        <strain evidence="3">Hamamatsu line</strain>
    </source>
</reference>
<dbReference type="EMBL" id="BSYR01000004">
    <property type="protein sequence ID" value="GMI66297.1"/>
    <property type="molecule type" value="Genomic_DNA"/>
</dbReference>